<evidence type="ECO:0000313" key="2">
    <source>
        <dbReference type="Proteomes" id="UP000299102"/>
    </source>
</evidence>
<gene>
    <name evidence="1" type="ORF">EVAR_10752_1</name>
</gene>
<accession>A0A4C1W9G8</accession>
<dbReference type="EMBL" id="BGZK01000489">
    <property type="protein sequence ID" value="GBP46784.1"/>
    <property type="molecule type" value="Genomic_DNA"/>
</dbReference>
<organism evidence="1 2">
    <name type="scientific">Eumeta variegata</name>
    <name type="common">Bagworm moth</name>
    <name type="synonym">Eumeta japonica</name>
    <dbReference type="NCBI Taxonomy" id="151549"/>
    <lineage>
        <taxon>Eukaryota</taxon>
        <taxon>Metazoa</taxon>
        <taxon>Ecdysozoa</taxon>
        <taxon>Arthropoda</taxon>
        <taxon>Hexapoda</taxon>
        <taxon>Insecta</taxon>
        <taxon>Pterygota</taxon>
        <taxon>Neoptera</taxon>
        <taxon>Endopterygota</taxon>
        <taxon>Lepidoptera</taxon>
        <taxon>Glossata</taxon>
        <taxon>Ditrysia</taxon>
        <taxon>Tineoidea</taxon>
        <taxon>Psychidae</taxon>
        <taxon>Oiketicinae</taxon>
        <taxon>Eumeta</taxon>
    </lineage>
</organism>
<dbReference type="Proteomes" id="UP000299102">
    <property type="component" value="Unassembled WGS sequence"/>
</dbReference>
<evidence type="ECO:0000313" key="1">
    <source>
        <dbReference type="EMBL" id="GBP46784.1"/>
    </source>
</evidence>
<keyword evidence="2" id="KW-1185">Reference proteome</keyword>
<dbReference type="AlphaFoldDB" id="A0A4C1W9G8"/>
<reference evidence="1 2" key="1">
    <citation type="journal article" date="2019" name="Commun. Biol.">
        <title>The bagworm genome reveals a unique fibroin gene that provides high tensile strength.</title>
        <authorList>
            <person name="Kono N."/>
            <person name="Nakamura H."/>
            <person name="Ohtoshi R."/>
            <person name="Tomita M."/>
            <person name="Numata K."/>
            <person name="Arakawa K."/>
        </authorList>
    </citation>
    <scope>NUCLEOTIDE SEQUENCE [LARGE SCALE GENOMIC DNA]</scope>
</reference>
<sequence length="188" mass="20494">MDVRVRRPPPGCTGYLGSRATFGCRRLMIAPLEDIGGRLISSRGDPMAESGRPQQCNLCMHMSCACLGIVRNRASQQTAPSRRPDNWPQIKVSQAVATITGYHELSGFIEGCVFPAPAAAISAAPWARHASAQGNATIYLAIDTDSSFNEMRMCVLFAGRSSPIFPFPKTPYNGKSEEMEERGTYSYV</sequence>
<proteinExistence type="predicted"/>
<name>A0A4C1W9G8_EUMVA</name>
<comment type="caution">
    <text evidence="1">The sequence shown here is derived from an EMBL/GenBank/DDBJ whole genome shotgun (WGS) entry which is preliminary data.</text>
</comment>
<protein>
    <submittedName>
        <fullName evidence="1">Uncharacterized protein</fullName>
    </submittedName>
</protein>